<evidence type="ECO:0000313" key="2">
    <source>
        <dbReference type="Proteomes" id="UP000029050"/>
    </source>
</evidence>
<organism evidence="1 2">
    <name type="scientific">Bifidobacterium psychraerophilum</name>
    <dbReference type="NCBI Taxonomy" id="218140"/>
    <lineage>
        <taxon>Bacteria</taxon>
        <taxon>Bacillati</taxon>
        <taxon>Actinomycetota</taxon>
        <taxon>Actinomycetes</taxon>
        <taxon>Bifidobacteriales</taxon>
        <taxon>Bifidobacteriaceae</taxon>
        <taxon>Bifidobacterium</taxon>
    </lineage>
</organism>
<accession>A0A087CCP4</accession>
<dbReference type="Proteomes" id="UP000029050">
    <property type="component" value="Unassembled WGS sequence"/>
</dbReference>
<comment type="caution">
    <text evidence="1">The sequence shown here is derived from an EMBL/GenBank/DDBJ whole genome shotgun (WGS) entry which is preliminary data.</text>
</comment>
<gene>
    <name evidence="1" type="ORF">BPSY_1452</name>
</gene>
<dbReference type="STRING" id="218140.BPSY_1452"/>
<dbReference type="AlphaFoldDB" id="A0A087CCP4"/>
<keyword evidence="2" id="KW-1185">Reference proteome</keyword>
<reference evidence="1 2" key="1">
    <citation type="submission" date="2014-03" db="EMBL/GenBank/DDBJ databases">
        <title>Genomics of Bifidobacteria.</title>
        <authorList>
            <person name="Ventura M."/>
            <person name="Milani C."/>
            <person name="Lugli G.A."/>
        </authorList>
    </citation>
    <scope>NUCLEOTIDE SEQUENCE [LARGE SCALE GENOMIC DNA]</scope>
    <source>
        <strain evidence="1 2">LMG 21775</strain>
    </source>
</reference>
<dbReference type="EMBL" id="JGZI01000010">
    <property type="protein sequence ID" value="KFI81044.1"/>
    <property type="molecule type" value="Genomic_DNA"/>
</dbReference>
<dbReference type="eggNOG" id="ENOG5032ZR1">
    <property type="taxonomic scope" value="Bacteria"/>
</dbReference>
<sequence length="78" mass="9016">MLFPSKHDNPDQTIIAVATTMIKYLSRYKVVEYSALLGYCKSKTDKIEYLFSPAIDLLYILGLVRYLPKSDCFEWAKS</sequence>
<name>A0A087CCP4_9BIFI</name>
<dbReference type="Pfam" id="PF20295">
    <property type="entry name" value="MC8"/>
    <property type="match status" value="1"/>
</dbReference>
<dbReference type="InterPro" id="IPR046895">
    <property type="entry name" value="ABC-3C_MC8"/>
</dbReference>
<dbReference type="RefSeq" id="WP_033497533.1">
    <property type="nucleotide sequence ID" value="NZ_JGZI01000010.1"/>
</dbReference>
<protein>
    <submittedName>
        <fullName evidence="1">Uncharacterized protein</fullName>
    </submittedName>
</protein>
<evidence type="ECO:0000313" key="1">
    <source>
        <dbReference type="EMBL" id="KFI81044.1"/>
    </source>
</evidence>
<proteinExistence type="predicted"/>